<reference evidence="4 5" key="1">
    <citation type="submission" date="2013-08" db="EMBL/GenBank/DDBJ databases">
        <authorList>
            <person name="Weinstock G."/>
            <person name="Sodergren E."/>
            <person name="Wylie T."/>
            <person name="Fulton L."/>
            <person name="Fulton R."/>
            <person name="Fronick C."/>
            <person name="O'Laughlin M."/>
            <person name="Godfrey J."/>
            <person name="Miner T."/>
            <person name="Herter B."/>
            <person name="Appelbaum E."/>
            <person name="Cordes M."/>
            <person name="Lek S."/>
            <person name="Wollam A."/>
            <person name="Pepin K.H."/>
            <person name="Palsikar V.B."/>
            <person name="Mitreva M."/>
            <person name="Wilson R.K."/>
        </authorList>
    </citation>
    <scope>NUCLEOTIDE SEQUENCE [LARGE SCALE GENOMIC DNA]</scope>
    <source>
        <strain evidence="4 5">ATCC 700627</strain>
    </source>
</reference>
<keyword evidence="5" id="KW-1185">Reference proteome</keyword>
<dbReference type="eggNOG" id="ENOG5033EVH">
    <property type="taxonomic scope" value="Bacteria"/>
</dbReference>
<evidence type="ECO:0000256" key="1">
    <source>
        <dbReference type="SAM" id="MobiDB-lite"/>
    </source>
</evidence>
<gene>
    <name evidence="4" type="ORF">HMPREF1983_01219</name>
</gene>
<name>U2QLJ6_9BACL</name>
<dbReference type="Pfam" id="PF08239">
    <property type="entry name" value="SH3_3"/>
    <property type="match status" value="1"/>
</dbReference>
<dbReference type="PROSITE" id="PS51781">
    <property type="entry name" value="SH3B"/>
    <property type="match status" value="1"/>
</dbReference>
<feature type="domain" description="SH3b" evidence="3">
    <location>
        <begin position="285"/>
        <end position="352"/>
    </location>
</feature>
<dbReference type="SMART" id="SM00287">
    <property type="entry name" value="SH3b"/>
    <property type="match status" value="1"/>
</dbReference>
<dbReference type="EMBL" id="AWVP01000074">
    <property type="protein sequence ID" value="ERK57079.1"/>
    <property type="molecule type" value="Genomic_DNA"/>
</dbReference>
<dbReference type="HOGENOM" id="CLU_063415_0_0_9"/>
<proteinExistence type="predicted"/>
<feature type="transmembrane region" description="Helical" evidence="2">
    <location>
        <begin position="136"/>
        <end position="158"/>
    </location>
</feature>
<comment type="caution">
    <text evidence="4">The sequence shown here is derived from an EMBL/GenBank/DDBJ whole genome shotgun (WGS) entry which is preliminary data.</text>
</comment>
<dbReference type="InterPro" id="IPR003646">
    <property type="entry name" value="SH3-like_bac-type"/>
</dbReference>
<dbReference type="AlphaFoldDB" id="U2QLJ6"/>
<accession>U2QLJ6</accession>
<evidence type="ECO:0000313" key="4">
    <source>
        <dbReference type="EMBL" id="ERK57079.1"/>
    </source>
</evidence>
<feature type="region of interest" description="Disordered" evidence="1">
    <location>
        <begin position="1"/>
        <end position="24"/>
    </location>
</feature>
<evidence type="ECO:0000259" key="3">
    <source>
        <dbReference type="PROSITE" id="PS51781"/>
    </source>
</evidence>
<dbReference type="PATRIC" id="fig|1321820.3.peg.1181"/>
<dbReference type="Proteomes" id="UP000016637">
    <property type="component" value="Unassembled WGS sequence"/>
</dbReference>
<evidence type="ECO:0000313" key="5">
    <source>
        <dbReference type="Proteomes" id="UP000016637"/>
    </source>
</evidence>
<keyword evidence="2" id="KW-1133">Transmembrane helix</keyword>
<protein>
    <submittedName>
        <fullName evidence="4">SH3 domain protein</fullName>
    </submittedName>
</protein>
<keyword evidence="2" id="KW-0472">Membrane</keyword>
<evidence type="ECO:0000256" key="2">
    <source>
        <dbReference type="SAM" id="Phobius"/>
    </source>
</evidence>
<dbReference type="Gene3D" id="2.30.30.40">
    <property type="entry name" value="SH3 Domains"/>
    <property type="match status" value="1"/>
</dbReference>
<dbReference type="RefSeq" id="WP_021752397.1">
    <property type="nucleotide sequence ID" value="NZ_KI271800.1"/>
</dbReference>
<organism evidence="4 5">
    <name type="scientific">Gemella bergeri ATCC 700627</name>
    <dbReference type="NCBI Taxonomy" id="1321820"/>
    <lineage>
        <taxon>Bacteria</taxon>
        <taxon>Bacillati</taxon>
        <taxon>Bacillota</taxon>
        <taxon>Bacilli</taxon>
        <taxon>Bacillales</taxon>
        <taxon>Gemellaceae</taxon>
        <taxon>Gemella</taxon>
    </lineage>
</organism>
<sequence>MNNEKNNNFNPQNYNENNEHQYNQNGYYDENGNYVELNGYYDNQGNFHTQNGYYDQQGNFFPYSNNYYDDFRTQENYVEQNNNGYENPVTYNTQNHSKNTNYNGHPNFIPPHTDNQYNNQQFTSPDGYNNKKKKSIVPIILASIITFAVLVVGLYFGYTKFIKKEAIIDLSKYEVNFVTYGAEGDGKPEVDIKKVPDVNNTTSEISNFLANPDVSFDKKNGLKNGDKVEVTITLNKNTAKKLNLKTTGEFKRQFTVNGLNEKTKEKETIIVKDKSSSSSNNSKLSEERTVYVKPTEGVNLRSSANDSSSILTTIKVGQRISQHYIEENSNGEKWAYVTYNGKNGWIRADLLG</sequence>
<keyword evidence="2" id="KW-0812">Transmembrane</keyword>